<dbReference type="Gene3D" id="3.10.20.30">
    <property type="match status" value="1"/>
</dbReference>
<dbReference type="InterPro" id="IPR023192">
    <property type="entry name" value="TGS-like_dom_sf"/>
</dbReference>
<organism evidence="5">
    <name type="scientific">freshwater metagenome</name>
    <dbReference type="NCBI Taxonomy" id="449393"/>
    <lineage>
        <taxon>unclassified sequences</taxon>
        <taxon>metagenomes</taxon>
        <taxon>ecological metagenomes</taxon>
    </lineage>
</organism>
<feature type="domain" description="OBG-type G" evidence="4">
    <location>
        <begin position="103"/>
        <end position="303"/>
    </location>
</feature>
<dbReference type="InterPro" id="IPR041706">
    <property type="entry name" value="YchF_N"/>
</dbReference>
<keyword evidence="2" id="KW-0547">Nucleotide-binding</keyword>
<dbReference type="GO" id="GO:0016887">
    <property type="term" value="F:ATP hydrolysis activity"/>
    <property type="evidence" value="ECO:0007669"/>
    <property type="project" value="InterPro"/>
</dbReference>
<dbReference type="EMBL" id="CAFAAI010000187">
    <property type="protein sequence ID" value="CAB4802489.1"/>
    <property type="molecule type" value="Genomic_DNA"/>
</dbReference>
<dbReference type="GO" id="GO:0005524">
    <property type="term" value="F:ATP binding"/>
    <property type="evidence" value="ECO:0007669"/>
    <property type="project" value="UniProtKB-KW"/>
</dbReference>
<reference evidence="5" key="1">
    <citation type="submission" date="2020-05" db="EMBL/GenBank/DDBJ databases">
        <authorList>
            <person name="Chiriac C."/>
            <person name="Salcher M."/>
            <person name="Ghai R."/>
            <person name="Kavagutti S V."/>
        </authorList>
    </citation>
    <scope>NUCLEOTIDE SEQUENCE</scope>
</reference>
<dbReference type="CDD" id="cd04867">
    <property type="entry name" value="TGS_YchF_OLA1"/>
    <property type="match status" value="1"/>
</dbReference>
<dbReference type="PROSITE" id="PS51710">
    <property type="entry name" value="G_OBG"/>
    <property type="match status" value="1"/>
</dbReference>
<keyword evidence="1" id="KW-0479">Metal-binding</keyword>
<dbReference type="InterPro" id="IPR012676">
    <property type="entry name" value="TGS-like"/>
</dbReference>
<dbReference type="PANTHER" id="PTHR23305:SF18">
    <property type="entry name" value="OBG-TYPE G DOMAIN-CONTAINING PROTEIN"/>
    <property type="match status" value="1"/>
</dbReference>
<dbReference type="Pfam" id="PF06071">
    <property type="entry name" value="YchF-GTPase_C"/>
    <property type="match status" value="1"/>
</dbReference>
<evidence type="ECO:0000256" key="2">
    <source>
        <dbReference type="ARBA" id="ARBA00022741"/>
    </source>
</evidence>
<dbReference type="InterPro" id="IPR027417">
    <property type="entry name" value="P-loop_NTPase"/>
</dbReference>
<accession>A0A6J6Y1C5</accession>
<evidence type="ECO:0000256" key="1">
    <source>
        <dbReference type="ARBA" id="ARBA00022723"/>
    </source>
</evidence>
<evidence type="ECO:0000259" key="4">
    <source>
        <dbReference type="PROSITE" id="PS51710"/>
    </source>
</evidence>
<proteinExistence type="predicted"/>
<dbReference type="CDD" id="cd01900">
    <property type="entry name" value="YchF"/>
    <property type="match status" value="1"/>
</dbReference>
<dbReference type="InterPro" id="IPR031167">
    <property type="entry name" value="G_OBG"/>
</dbReference>
<evidence type="ECO:0000256" key="3">
    <source>
        <dbReference type="ARBA" id="ARBA00022840"/>
    </source>
</evidence>
<dbReference type="SUPFAM" id="SSF81271">
    <property type="entry name" value="TGS-like"/>
    <property type="match status" value="1"/>
</dbReference>
<evidence type="ECO:0000313" key="5">
    <source>
        <dbReference type="EMBL" id="CAB4802489.1"/>
    </source>
</evidence>
<dbReference type="PRINTS" id="PR00326">
    <property type="entry name" value="GTP1OBG"/>
</dbReference>
<protein>
    <submittedName>
        <fullName evidence="5">Unannotated protein</fullName>
    </submittedName>
</protein>
<dbReference type="GO" id="GO:0005525">
    <property type="term" value="F:GTP binding"/>
    <property type="evidence" value="ECO:0007669"/>
    <property type="project" value="InterPro"/>
</dbReference>
<dbReference type="Gene3D" id="3.40.50.300">
    <property type="entry name" value="P-loop containing nucleotide triphosphate hydrolases"/>
    <property type="match status" value="1"/>
</dbReference>
<dbReference type="InterPro" id="IPR004396">
    <property type="entry name" value="ATPase_YchF/OLA1"/>
</dbReference>
<dbReference type="PANTHER" id="PTHR23305">
    <property type="entry name" value="OBG GTPASE FAMILY"/>
    <property type="match status" value="1"/>
</dbReference>
<dbReference type="InterPro" id="IPR012675">
    <property type="entry name" value="Beta-grasp_dom_sf"/>
</dbReference>
<dbReference type="InterPro" id="IPR013029">
    <property type="entry name" value="YchF_C"/>
</dbReference>
<dbReference type="GO" id="GO:0046872">
    <property type="term" value="F:metal ion binding"/>
    <property type="evidence" value="ECO:0007669"/>
    <property type="project" value="UniProtKB-KW"/>
</dbReference>
<gene>
    <name evidence="5" type="ORF">UFOPK2992_01094</name>
</gene>
<dbReference type="AlphaFoldDB" id="A0A6J6Y1C5"/>
<dbReference type="FunFam" id="3.10.20.30:FF:000001">
    <property type="entry name" value="Ribosome-binding ATPase YchF"/>
    <property type="match status" value="1"/>
</dbReference>
<dbReference type="NCBIfam" id="TIGR00092">
    <property type="entry name" value="redox-regulated ATPase YchF"/>
    <property type="match status" value="1"/>
</dbReference>
<dbReference type="Gene3D" id="1.10.150.300">
    <property type="entry name" value="TGS-like domain"/>
    <property type="match status" value="1"/>
</dbReference>
<sequence>MLASGIATKGLPLELAGGMGIGIDREETPEHINVRRAHGRQHSGDHWIGLHSQLAVHAGHGFDRSATGSAGHQLHSWLTQWRPDTERTATRVSAAGSLTCVMERFGLVGLPNAGKSSLYNALTGGGALAAPYPFATKDPNIGVAKVPDTRVDQLAVMSKTKTLVHASVQVVDIGGLVEGASKGEGLGNKFLANIREVDAIVFVLRAFVDGDVTGPDDPLEHLRIVEIELALADLETVEKRLNQAIRASKLDKGLGDEIAALQAANDALSEGRPLYRANLKAEFQEQLAPHFLLTNRPVLVVVNVGENELDTIPAVEARVRAELNDAGANVEVIGMCVQLEAEAATIVDPAERAEMLEGFGLGEGALFRMVRSAYHLLGLRTFLTTGEKETRAWTFRAGSKAPECAGRIHTDLQRRFIRAEVIQWDELIALGSWKQAREMGKLRVEGKEYEFVDGDVTEFLHGA</sequence>
<dbReference type="InterPro" id="IPR006073">
    <property type="entry name" value="GTP-bd"/>
</dbReference>
<dbReference type="Pfam" id="PF01926">
    <property type="entry name" value="MMR_HSR1"/>
    <property type="match status" value="1"/>
</dbReference>
<keyword evidence="3" id="KW-0067">ATP-binding</keyword>
<dbReference type="GO" id="GO:0005737">
    <property type="term" value="C:cytoplasm"/>
    <property type="evidence" value="ECO:0007669"/>
    <property type="project" value="TreeGrafter"/>
</dbReference>
<name>A0A6J6Y1C5_9ZZZZ</name>
<dbReference type="SUPFAM" id="SSF52540">
    <property type="entry name" value="P-loop containing nucleoside triphosphate hydrolases"/>
    <property type="match status" value="1"/>
</dbReference>